<evidence type="ECO:0000313" key="8">
    <source>
        <dbReference type="EMBL" id="BAR96681.1"/>
    </source>
</evidence>
<feature type="transmembrane region" description="Helical" evidence="6">
    <location>
        <begin position="23"/>
        <end position="45"/>
    </location>
</feature>
<feature type="domain" description="Resolvase/invertase-type recombinase catalytic" evidence="7">
    <location>
        <begin position="40"/>
        <end position="181"/>
    </location>
</feature>
<dbReference type="SUPFAM" id="SSF53041">
    <property type="entry name" value="Resolvase-like"/>
    <property type="match status" value="1"/>
</dbReference>
<protein>
    <submittedName>
        <fullName evidence="9">Resolvase</fullName>
    </submittedName>
</protein>
<dbReference type="PANTHER" id="PTHR30461:SF19">
    <property type="entry name" value="SITE-SPECIFIC RECOMBINASE RESOLVASE FAMILY"/>
    <property type="match status" value="1"/>
</dbReference>
<dbReference type="InterPro" id="IPR050639">
    <property type="entry name" value="SSR_resolvase"/>
</dbReference>
<dbReference type="OMA" id="NLLMIMG"/>
<dbReference type="EMBL" id="AP014926">
    <property type="protein sequence ID" value="BAR97232.1"/>
    <property type="molecule type" value="Genomic_DNA"/>
</dbReference>
<evidence type="ECO:0000256" key="3">
    <source>
        <dbReference type="ARBA" id="ARBA00023172"/>
    </source>
</evidence>
<dbReference type="PANTHER" id="PTHR30461">
    <property type="entry name" value="DNA-INVERTASE FROM LAMBDOID PROPHAGE"/>
    <property type="match status" value="1"/>
</dbReference>
<sequence length="242" mass="28218">MIYTLYYTRIFHYLRKLIAFPLLQYPFVFVKVIIITYTIMIYGYIRVSSDKQTVENQRFEISNFCKHQNLSIDDWIEETISGTKNYSKRQLGKLLKKVDKDDIIICSELSRLGRNLFMIMEILNICMTKECRVWTIKDNYRLGDDIQSKVLAFAFGLSAEIERNLISQRTKEALARKRAEGVVLGRPKGRKSSPDKYKLSGKEILISELLKNGISHRKIAKICKVDRNTLSRFITLKCLAVN</sequence>
<evidence type="ECO:0000256" key="4">
    <source>
        <dbReference type="PIRSR" id="PIRSR606118-50"/>
    </source>
</evidence>
<name>A0AAD1BMZ9_PREIN</name>
<evidence type="ECO:0000256" key="5">
    <source>
        <dbReference type="PROSITE-ProRule" id="PRU10137"/>
    </source>
</evidence>
<dbReference type="PROSITE" id="PS00397">
    <property type="entry name" value="RECOMBINASES_1"/>
    <property type="match status" value="1"/>
</dbReference>
<keyword evidence="6" id="KW-0472">Membrane</keyword>
<dbReference type="InterPro" id="IPR036162">
    <property type="entry name" value="Resolvase-like_N_sf"/>
</dbReference>
<evidence type="ECO:0000256" key="1">
    <source>
        <dbReference type="ARBA" id="ARBA00022908"/>
    </source>
</evidence>
<dbReference type="NCBIfam" id="NF009949">
    <property type="entry name" value="PRK13413.1"/>
    <property type="match status" value="1"/>
</dbReference>
<dbReference type="PROSITE" id="PS51736">
    <property type="entry name" value="RECOMBINASES_3"/>
    <property type="match status" value="1"/>
</dbReference>
<dbReference type="EMBL" id="AP014926">
    <property type="protein sequence ID" value="BAR96681.1"/>
    <property type="molecule type" value="Genomic_DNA"/>
</dbReference>
<evidence type="ECO:0000256" key="6">
    <source>
        <dbReference type="SAM" id="Phobius"/>
    </source>
</evidence>
<dbReference type="Proteomes" id="UP000067008">
    <property type="component" value="Chromosome 1"/>
</dbReference>
<dbReference type="SMART" id="SM00857">
    <property type="entry name" value="Resolvase"/>
    <property type="match status" value="1"/>
</dbReference>
<evidence type="ECO:0000256" key="2">
    <source>
        <dbReference type="ARBA" id="ARBA00023125"/>
    </source>
</evidence>
<dbReference type="GO" id="GO:0000150">
    <property type="term" value="F:DNA strand exchange activity"/>
    <property type="evidence" value="ECO:0007669"/>
    <property type="project" value="InterPro"/>
</dbReference>
<organism evidence="9 10">
    <name type="scientific">Prevotella intermedia</name>
    <dbReference type="NCBI Taxonomy" id="28131"/>
    <lineage>
        <taxon>Bacteria</taxon>
        <taxon>Pseudomonadati</taxon>
        <taxon>Bacteroidota</taxon>
        <taxon>Bacteroidia</taxon>
        <taxon>Bacteroidales</taxon>
        <taxon>Prevotellaceae</taxon>
        <taxon>Prevotella</taxon>
    </lineage>
</organism>
<keyword evidence="2" id="KW-0238">DNA-binding</keyword>
<dbReference type="InterPro" id="IPR006119">
    <property type="entry name" value="Resolv_N"/>
</dbReference>
<feature type="active site" description="O-(5'-phospho-DNA)-serine intermediate" evidence="4 5">
    <location>
        <position position="48"/>
    </location>
</feature>
<dbReference type="GO" id="GO:0003677">
    <property type="term" value="F:DNA binding"/>
    <property type="evidence" value="ECO:0007669"/>
    <property type="project" value="UniProtKB-KW"/>
</dbReference>
<keyword evidence="6" id="KW-1133">Transmembrane helix</keyword>
<keyword evidence="6" id="KW-0812">Transmembrane</keyword>
<dbReference type="Pfam" id="PF00239">
    <property type="entry name" value="Resolvase"/>
    <property type="match status" value="1"/>
</dbReference>
<dbReference type="CDD" id="cd03768">
    <property type="entry name" value="SR_ResInv"/>
    <property type="match status" value="1"/>
</dbReference>
<accession>A0AAD1BMZ9</accession>
<proteinExistence type="predicted"/>
<dbReference type="InterPro" id="IPR006118">
    <property type="entry name" value="Recombinase_CS"/>
</dbReference>
<dbReference type="GO" id="GO:0015074">
    <property type="term" value="P:DNA integration"/>
    <property type="evidence" value="ECO:0007669"/>
    <property type="project" value="UniProtKB-KW"/>
</dbReference>
<evidence type="ECO:0000313" key="10">
    <source>
        <dbReference type="Proteomes" id="UP000067008"/>
    </source>
</evidence>
<reference evidence="9 10" key="1">
    <citation type="submission" date="2015-07" db="EMBL/GenBank/DDBJ databases">
        <title>Complete genome sequence of Prevotella intermedia strain 17-2.</title>
        <authorList>
            <person name="Nambu T."/>
        </authorList>
    </citation>
    <scope>NUCLEOTIDE SEQUENCE [LARGE SCALE GENOMIC DNA]</scope>
    <source>
        <strain evidence="9 10">17-2</strain>
    </source>
</reference>
<gene>
    <name evidence="8" type="ORF">PI172_1953</name>
    <name evidence="9" type="ORF">PI172_2504</name>
</gene>
<evidence type="ECO:0000259" key="7">
    <source>
        <dbReference type="PROSITE" id="PS51736"/>
    </source>
</evidence>
<dbReference type="Gene3D" id="3.40.50.1390">
    <property type="entry name" value="Resolvase, N-terminal catalytic domain"/>
    <property type="match status" value="1"/>
</dbReference>
<keyword evidence="1" id="KW-0229">DNA integration</keyword>
<keyword evidence="3" id="KW-0233">DNA recombination</keyword>
<dbReference type="AlphaFoldDB" id="A0AAD1BMZ9"/>
<evidence type="ECO:0000313" key="9">
    <source>
        <dbReference type="EMBL" id="BAR97232.1"/>
    </source>
</evidence>